<keyword evidence="12" id="KW-0963">Cytoplasm</keyword>
<evidence type="ECO:0000256" key="8">
    <source>
        <dbReference type="ARBA" id="ARBA00022840"/>
    </source>
</evidence>
<keyword evidence="6 12" id="KW-0547">Nucleotide-binding</keyword>
<dbReference type="PANTHER" id="PTHR10584:SF166">
    <property type="entry name" value="RIBOKINASE"/>
    <property type="match status" value="1"/>
</dbReference>
<evidence type="ECO:0000256" key="2">
    <source>
        <dbReference type="ARBA" id="ARBA00012035"/>
    </source>
</evidence>
<dbReference type="SUPFAM" id="SSF53613">
    <property type="entry name" value="Ribokinase-like"/>
    <property type="match status" value="1"/>
</dbReference>
<evidence type="ECO:0000256" key="7">
    <source>
        <dbReference type="ARBA" id="ARBA00022777"/>
    </source>
</evidence>
<evidence type="ECO:0000256" key="4">
    <source>
        <dbReference type="ARBA" id="ARBA00022679"/>
    </source>
</evidence>
<dbReference type="NCBIfam" id="TIGR02152">
    <property type="entry name" value="D_ribokin_bact"/>
    <property type="match status" value="1"/>
</dbReference>
<feature type="binding site" evidence="12">
    <location>
        <position position="255"/>
    </location>
    <ligand>
        <name>substrate</name>
    </ligand>
</feature>
<feature type="binding site" evidence="12">
    <location>
        <begin position="254"/>
        <end position="255"/>
    </location>
    <ligand>
        <name>ATP</name>
        <dbReference type="ChEBI" id="CHEBI:30616"/>
    </ligand>
</feature>
<keyword evidence="5 12" id="KW-0479">Metal-binding</keyword>
<evidence type="ECO:0000256" key="5">
    <source>
        <dbReference type="ARBA" id="ARBA00022723"/>
    </source>
</evidence>
<evidence type="ECO:0000256" key="12">
    <source>
        <dbReference type="HAMAP-Rule" id="MF_01987"/>
    </source>
</evidence>
<comment type="caution">
    <text evidence="12">Lacks conserved residue(s) required for the propagation of feature annotation.</text>
</comment>
<comment type="subcellular location">
    <subcellularLocation>
        <location evidence="12">Cytoplasm</location>
    </subcellularLocation>
</comment>
<gene>
    <name evidence="12 14" type="primary">rbsK</name>
    <name evidence="14" type="ORF">DPQ25_07200</name>
</gene>
<feature type="binding site" evidence="12">
    <location>
        <position position="288"/>
    </location>
    <ligand>
        <name>K(+)</name>
        <dbReference type="ChEBI" id="CHEBI:29103"/>
    </ligand>
</feature>
<dbReference type="PROSITE" id="PS00584">
    <property type="entry name" value="PFKB_KINASES_2"/>
    <property type="match status" value="1"/>
</dbReference>
<dbReference type="RefSeq" id="WP_112332493.1">
    <property type="nucleotide sequence ID" value="NZ_JADPHD010000007.1"/>
</dbReference>
<dbReference type="CDD" id="cd01174">
    <property type="entry name" value="ribokinase"/>
    <property type="match status" value="1"/>
</dbReference>
<evidence type="ECO:0000256" key="11">
    <source>
        <dbReference type="ARBA" id="ARBA00023277"/>
    </source>
</evidence>
<evidence type="ECO:0000256" key="1">
    <source>
        <dbReference type="ARBA" id="ARBA00005380"/>
    </source>
</evidence>
<feature type="binding site" evidence="12">
    <location>
        <position position="251"/>
    </location>
    <ligand>
        <name>K(+)</name>
        <dbReference type="ChEBI" id="CHEBI:29103"/>
    </ligand>
</feature>
<dbReference type="EC" id="2.7.1.15" evidence="2 12"/>
<feature type="binding site" evidence="12">
    <location>
        <position position="187"/>
    </location>
    <ligand>
        <name>ATP</name>
        <dbReference type="ChEBI" id="CHEBI:30616"/>
    </ligand>
</feature>
<dbReference type="GO" id="GO:0019303">
    <property type="term" value="P:D-ribose catabolic process"/>
    <property type="evidence" value="ECO:0007669"/>
    <property type="project" value="UniProtKB-UniRule"/>
</dbReference>
<accession>A0A328UET0</accession>
<keyword evidence="9 12" id="KW-0460">Magnesium</keyword>
<feature type="binding site" evidence="12">
    <location>
        <begin position="39"/>
        <end position="43"/>
    </location>
    <ligand>
        <name>substrate</name>
    </ligand>
</feature>
<dbReference type="Proteomes" id="UP000249377">
    <property type="component" value="Unassembled WGS sequence"/>
</dbReference>
<feature type="binding site" evidence="12">
    <location>
        <position position="279"/>
    </location>
    <ligand>
        <name>ATP</name>
        <dbReference type="ChEBI" id="CHEBI:30616"/>
    </ligand>
</feature>
<evidence type="ECO:0000256" key="9">
    <source>
        <dbReference type="ARBA" id="ARBA00022842"/>
    </source>
</evidence>
<feature type="binding site" evidence="12">
    <location>
        <begin position="223"/>
        <end position="228"/>
    </location>
    <ligand>
        <name>ATP</name>
        <dbReference type="ChEBI" id="CHEBI:30616"/>
    </ligand>
</feature>
<dbReference type="HAMAP" id="MF_01987">
    <property type="entry name" value="Ribokinase"/>
    <property type="match status" value="1"/>
</dbReference>
<feature type="binding site" evidence="12">
    <location>
        <position position="285"/>
    </location>
    <ligand>
        <name>K(+)</name>
        <dbReference type="ChEBI" id="CHEBI:29103"/>
    </ligand>
</feature>
<sequence length="308" mass="32636">MKKILVVGSANMDLVVKVPYMPSVGETILGESFMQSLGGKGANQAFACGRLGEGVAFLAAVGCDAFGKRMLDNMNEIGVDVTQVKEDAAQPTGTAFIYVDAEGRNNIVVVPGANQSCDGEYLKTKRALFEHADFLLIQMEIPYTGIWEAMKYAKELGKTVVLNPAPAPDYGVIQEEAYRCVDYITPNETELAKLSGLPTDSMENVQLAGKRLLSFGVRNVLVTLGEKGAMLINQTGAKLYPSIPAKAVDTTAAGDTFNGAFVVGLAEGKSVDEAVAFANAASSIAVSRKGAQASVPTRNEVENLLKTL</sequence>
<feature type="binding site" evidence="12">
    <location>
        <position position="249"/>
    </location>
    <ligand>
        <name>K(+)</name>
        <dbReference type="ChEBI" id="CHEBI:29103"/>
    </ligand>
</feature>
<keyword evidence="4 12" id="KW-0808">Transferase</keyword>
<comment type="catalytic activity">
    <reaction evidence="12">
        <text>D-ribose + ATP = D-ribose 5-phosphate + ADP + H(+)</text>
        <dbReference type="Rhea" id="RHEA:13697"/>
        <dbReference type="ChEBI" id="CHEBI:15378"/>
        <dbReference type="ChEBI" id="CHEBI:30616"/>
        <dbReference type="ChEBI" id="CHEBI:47013"/>
        <dbReference type="ChEBI" id="CHEBI:78346"/>
        <dbReference type="ChEBI" id="CHEBI:456216"/>
        <dbReference type="EC" id="2.7.1.15"/>
    </reaction>
</comment>
<comment type="cofactor">
    <cofactor evidence="12">
        <name>Mg(2+)</name>
        <dbReference type="ChEBI" id="CHEBI:18420"/>
    </cofactor>
    <text evidence="12">Requires a divalent cation, most likely magnesium in vivo, as an electrophilic catalyst to aid phosphoryl group transfer. It is the chelate of the metal and the nucleotide that is the actual substrate.</text>
</comment>
<dbReference type="PROSITE" id="PS00583">
    <property type="entry name" value="PFKB_KINASES_1"/>
    <property type="match status" value="1"/>
</dbReference>
<comment type="function">
    <text evidence="12">Catalyzes the phosphorylation of ribose at O-5 in a reaction requiring ATP and magnesium. The resulting D-ribose-5-phosphate can then be used either for sythesis of nucleotides, histidine, and tryptophan, or as a component of the pentose phosphate pathway.</text>
</comment>
<evidence type="ECO:0000256" key="3">
    <source>
        <dbReference type="ARBA" id="ARBA00016943"/>
    </source>
</evidence>
<comment type="similarity">
    <text evidence="12">Belongs to the carbohydrate kinase PfkB family. Ribokinase subfamily.</text>
</comment>
<dbReference type="GO" id="GO:0046872">
    <property type="term" value="F:metal ion binding"/>
    <property type="evidence" value="ECO:0007669"/>
    <property type="project" value="UniProtKB-KW"/>
</dbReference>
<dbReference type="AlphaFoldDB" id="A0A328UET0"/>
<feature type="domain" description="Carbohydrate kinase PfkB" evidence="13">
    <location>
        <begin position="1"/>
        <end position="298"/>
    </location>
</feature>
<dbReference type="InterPro" id="IPR002139">
    <property type="entry name" value="Ribo/fructo_kinase"/>
</dbReference>
<keyword evidence="10 12" id="KW-0630">Potassium</keyword>
<comment type="subunit">
    <text evidence="12">Homodimer.</text>
</comment>
<feature type="binding site" evidence="12">
    <location>
        <position position="294"/>
    </location>
    <ligand>
        <name>K(+)</name>
        <dbReference type="ChEBI" id="CHEBI:29103"/>
    </ligand>
</feature>
<dbReference type="PRINTS" id="PR00990">
    <property type="entry name" value="RIBOKINASE"/>
</dbReference>
<dbReference type="Gene3D" id="3.40.1190.20">
    <property type="match status" value="1"/>
</dbReference>
<dbReference type="GO" id="GO:0004747">
    <property type="term" value="F:ribokinase activity"/>
    <property type="evidence" value="ECO:0007669"/>
    <property type="project" value="UniProtKB-UniRule"/>
</dbReference>
<dbReference type="InterPro" id="IPR002173">
    <property type="entry name" value="Carboh/pur_kinase_PfkB_CS"/>
</dbReference>
<feature type="binding site" evidence="12">
    <location>
        <position position="140"/>
    </location>
    <ligand>
        <name>substrate</name>
    </ligand>
</feature>
<organism evidence="14 15">
    <name type="scientific">Hydrogeniiclostridium mannosilyticum</name>
    <dbReference type="NCBI Taxonomy" id="2764322"/>
    <lineage>
        <taxon>Bacteria</taxon>
        <taxon>Bacillati</taxon>
        <taxon>Bacillota</taxon>
        <taxon>Clostridia</taxon>
        <taxon>Eubacteriales</taxon>
        <taxon>Acutalibacteraceae</taxon>
        <taxon>Hydrogeniiclostridium</taxon>
    </lineage>
</organism>
<keyword evidence="15" id="KW-1185">Reference proteome</keyword>
<dbReference type="InterPro" id="IPR029056">
    <property type="entry name" value="Ribokinase-like"/>
</dbReference>
<evidence type="ECO:0000256" key="10">
    <source>
        <dbReference type="ARBA" id="ARBA00022958"/>
    </source>
</evidence>
<name>A0A328UET0_9FIRM</name>
<keyword evidence="11 12" id="KW-0119">Carbohydrate metabolism</keyword>
<dbReference type="GO" id="GO:0005524">
    <property type="term" value="F:ATP binding"/>
    <property type="evidence" value="ECO:0007669"/>
    <property type="project" value="UniProtKB-UniRule"/>
</dbReference>
<feature type="binding site" evidence="12">
    <location>
        <begin position="11"/>
        <end position="13"/>
    </location>
    <ligand>
        <name>substrate</name>
    </ligand>
</feature>
<keyword evidence="8 12" id="KW-0067">ATP-binding</keyword>
<dbReference type="EMBL" id="QLYR01000003">
    <property type="protein sequence ID" value="RAQ29262.1"/>
    <property type="molecule type" value="Genomic_DNA"/>
</dbReference>
<reference evidence="14 15" key="1">
    <citation type="submission" date="2018-06" db="EMBL/GenBank/DDBJ databases">
        <title>Noncontiguous genome sequence of Ruminococcaceae bacterium ASD2818.</title>
        <authorList>
            <person name="Chaplin A.V."/>
            <person name="Sokolova S.R."/>
            <person name="Kochetkova T.O."/>
            <person name="Goltsov A.Y."/>
            <person name="Trofimov D.Y."/>
            <person name="Efimov B.A."/>
        </authorList>
    </citation>
    <scope>NUCLEOTIDE SEQUENCE [LARGE SCALE GENOMIC DNA]</scope>
    <source>
        <strain evidence="14 15">ASD2818</strain>
    </source>
</reference>
<feature type="active site" description="Proton acceptor" evidence="12">
    <location>
        <position position="255"/>
    </location>
</feature>
<evidence type="ECO:0000313" key="15">
    <source>
        <dbReference type="Proteomes" id="UP000249377"/>
    </source>
</evidence>
<dbReference type="UniPathway" id="UPA00916">
    <property type="reaction ID" value="UER00889"/>
</dbReference>
<dbReference type="Pfam" id="PF00294">
    <property type="entry name" value="PfkB"/>
    <property type="match status" value="1"/>
</dbReference>
<evidence type="ECO:0000256" key="6">
    <source>
        <dbReference type="ARBA" id="ARBA00022741"/>
    </source>
</evidence>
<comment type="caution">
    <text evidence="14">The sequence shown here is derived from an EMBL/GenBank/DDBJ whole genome shotgun (WGS) entry which is preliminary data.</text>
</comment>
<dbReference type="InterPro" id="IPR011611">
    <property type="entry name" value="PfkB_dom"/>
</dbReference>
<evidence type="ECO:0000259" key="13">
    <source>
        <dbReference type="Pfam" id="PF00294"/>
    </source>
</evidence>
<dbReference type="InterPro" id="IPR011877">
    <property type="entry name" value="Ribokinase"/>
</dbReference>
<comment type="similarity">
    <text evidence="1">Belongs to the carbohydrate kinase pfkB family.</text>
</comment>
<dbReference type="GO" id="GO:0005829">
    <property type="term" value="C:cytosol"/>
    <property type="evidence" value="ECO:0007669"/>
    <property type="project" value="TreeGrafter"/>
</dbReference>
<dbReference type="PANTHER" id="PTHR10584">
    <property type="entry name" value="SUGAR KINASE"/>
    <property type="match status" value="1"/>
</dbReference>
<feature type="binding site" evidence="12">
    <location>
        <position position="290"/>
    </location>
    <ligand>
        <name>K(+)</name>
        <dbReference type="ChEBI" id="CHEBI:29103"/>
    </ligand>
</feature>
<keyword evidence="7 12" id="KW-0418">Kinase</keyword>
<protein>
    <recommendedName>
        <fullName evidence="3 12">Ribokinase</fullName>
        <shortName evidence="12">RK</shortName>
        <ecNumber evidence="2 12">2.7.1.15</ecNumber>
    </recommendedName>
</protein>
<evidence type="ECO:0000313" key="14">
    <source>
        <dbReference type="EMBL" id="RAQ29262.1"/>
    </source>
</evidence>
<comment type="activity regulation">
    <text evidence="12">Activated by a monovalent cation that binds near, but not in, the active site. The most likely occupant of the site in vivo is potassium. Ion binding induces a conformational change that may alter substrate affinity.</text>
</comment>
<comment type="pathway">
    <text evidence="12">Carbohydrate metabolism; D-ribose degradation; D-ribose 5-phosphate from beta-D-ribopyranose: step 2/2.</text>
</comment>
<proteinExistence type="inferred from homology"/>